<gene>
    <name evidence="7" type="ORF">PG996_010752</name>
</gene>
<evidence type="ECO:0000259" key="6">
    <source>
        <dbReference type="PROSITE" id="PS01124"/>
    </source>
</evidence>
<evidence type="ECO:0000256" key="3">
    <source>
        <dbReference type="ARBA" id="ARBA00023015"/>
    </source>
</evidence>
<dbReference type="PROSITE" id="PS01124">
    <property type="entry name" value="HTH_ARAC_FAMILY_2"/>
    <property type="match status" value="1"/>
</dbReference>
<evidence type="ECO:0000256" key="4">
    <source>
        <dbReference type="ARBA" id="ARBA00023159"/>
    </source>
</evidence>
<dbReference type="SUPFAM" id="SSF57884">
    <property type="entry name" value="Ada DNA repair protein, N-terminal domain (N-Ada 10)"/>
    <property type="match status" value="1"/>
</dbReference>
<dbReference type="Pfam" id="PF00165">
    <property type="entry name" value="HTH_AraC"/>
    <property type="match status" value="1"/>
</dbReference>
<keyword evidence="2" id="KW-0808">Transferase</keyword>
<reference evidence="7 8" key="1">
    <citation type="submission" date="2023-01" db="EMBL/GenBank/DDBJ databases">
        <title>Analysis of 21 Apiospora genomes using comparative genomics revels a genus with tremendous synthesis potential of carbohydrate active enzymes and secondary metabolites.</title>
        <authorList>
            <person name="Sorensen T."/>
        </authorList>
    </citation>
    <scope>NUCLEOTIDE SEQUENCE [LARGE SCALE GENOMIC DNA]</scope>
    <source>
        <strain evidence="7 8">CBS 83171</strain>
    </source>
</reference>
<dbReference type="Proteomes" id="UP001446871">
    <property type="component" value="Unassembled WGS sequence"/>
</dbReference>
<keyword evidence="4" id="KW-0010">Activator</keyword>
<evidence type="ECO:0000313" key="8">
    <source>
        <dbReference type="Proteomes" id="UP001446871"/>
    </source>
</evidence>
<protein>
    <submittedName>
        <fullName evidence="7">Metal binding domain of Ada family protein</fullName>
    </submittedName>
</protein>
<dbReference type="InterPro" id="IPR004026">
    <property type="entry name" value="Ada_DNA_repair_Zn-bd"/>
</dbReference>
<evidence type="ECO:0000256" key="2">
    <source>
        <dbReference type="ARBA" id="ARBA00022603"/>
    </source>
</evidence>
<evidence type="ECO:0000256" key="1">
    <source>
        <dbReference type="ARBA" id="ARBA00001947"/>
    </source>
</evidence>
<dbReference type="InterPro" id="IPR009057">
    <property type="entry name" value="Homeodomain-like_sf"/>
</dbReference>
<comment type="cofactor">
    <cofactor evidence="1">
        <name>Zn(2+)</name>
        <dbReference type="ChEBI" id="CHEBI:29105"/>
    </cofactor>
</comment>
<keyword evidence="8" id="KW-1185">Reference proteome</keyword>
<accession>A0ABR1UPH9</accession>
<dbReference type="Pfam" id="PF02805">
    <property type="entry name" value="Ada_Zn_binding"/>
    <property type="match status" value="1"/>
</dbReference>
<dbReference type="InterPro" id="IPR035451">
    <property type="entry name" value="Ada-like_dom_sf"/>
</dbReference>
<dbReference type="Gene3D" id="1.10.10.60">
    <property type="entry name" value="Homeodomain-like"/>
    <property type="match status" value="1"/>
</dbReference>
<name>A0ABR1UPH9_9PEZI</name>
<sequence length="215" mass="24111">MPYPAFTSDNTRWNAVRRKDVLADGVFLYAVRTTKIYCRPVCKARLARRANVDFYDTADEAERAGYRPCKRCKPESAGRMPENNAVRRVRAMVEQGQPLPPPVDSGCLAEMARQAGVSKWHFHRIFKAVTDMTPAQYLQHRGGGAPSSYERNLEEPYSVARGTDAMAEALSLESWAIESTQSELTADLFTPDDIDFDLDSFITSLDDGLLQPDIL</sequence>
<evidence type="ECO:0000256" key="5">
    <source>
        <dbReference type="ARBA" id="ARBA00023163"/>
    </source>
</evidence>
<dbReference type="Gene3D" id="3.40.10.10">
    <property type="entry name" value="DNA Methylphosphotriester Repair Domain"/>
    <property type="match status" value="1"/>
</dbReference>
<keyword evidence="5" id="KW-0804">Transcription</keyword>
<dbReference type="SUPFAM" id="SSF46689">
    <property type="entry name" value="Homeodomain-like"/>
    <property type="match status" value="1"/>
</dbReference>
<dbReference type="EMBL" id="JAQQWM010000006">
    <property type="protein sequence ID" value="KAK8060822.1"/>
    <property type="molecule type" value="Genomic_DNA"/>
</dbReference>
<evidence type="ECO:0000313" key="7">
    <source>
        <dbReference type="EMBL" id="KAK8060822.1"/>
    </source>
</evidence>
<dbReference type="InterPro" id="IPR018060">
    <property type="entry name" value="HTH_AraC"/>
</dbReference>
<keyword evidence="2" id="KW-0489">Methyltransferase</keyword>
<feature type="domain" description="HTH araC/xylS-type" evidence="6">
    <location>
        <begin position="108"/>
        <end position="140"/>
    </location>
</feature>
<organism evidence="7 8">
    <name type="scientific">Apiospora saccharicola</name>
    <dbReference type="NCBI Taxonomy" id="335842"/>
    <lineage>
        <taxon>Eukaryota</taxon>
        <taxon>Fungi</taxon>
        <taxon>Dikarya</taxon>
        <taxon>Ascomycota</taxon>
        <taxon>Pezizomycotina</taxon>
        <taxon>Sordariomycetes</taxon>
        <taxon>Xylariomycetidae</taxon>
        <taxon>Amphisphaeriales</taxon>
        <taxon>Apiosporaceae</taxon>
        <taxon>Apiospora</taxon>
    </lineage>
</organism>
<comment type="caution">
    <text evidence="7">The sequence shown here is derived from an EMBL/GenBank/DDBJ whole genome shotgun (WGS) entry which is preliminary data.</text>
</comment>
<proteinExistence type="predicted"/>
<keyword evidence="3" id="KW-0805">Transcription regulation</keyword>